<dbReference type="PANTHER" id="PTHR12138">
    <property type="entry name" value="PRIMATE-EXPANDED PROTEIN FAMILY"/>
    <property type="match status" value="1"/>
</dbReference>
<dbReference type="AlphaFoldDB" id="A0A8I3XC83"/>
<name>A0A8I3XC83_CALJA</name>
<evidence type="ECO:0000256" key="1">
    <source>
        <dbReference type="SAM" id="SignalP"/>
    </source>
</evidence>
<reference evidence="2" key="3">
    <citation type="submission" date="2025-09" db="UniProtKB">
        <authorList>
            <consortium name="Ensembl"/>
        </authorList>
    </citation>
    <scope>IDENTIFICATION</scope>
</reference>
<feature type="chain" id="PRO_5035299896" description="Secreted protein" evidence="1">
    <location>
        <begin position="18"/>
        <end position="84"/>
    </location>
</feature>
<evidence type="ECO:0008006" key="4">
    <source>
        <dbReference type="Google" id="ProtNLM"/>
    </source>
</evidence>
<proteinExistence type="predicted"/>
<protein>
    <recommendedName>
        <fullName evidence="4">Secreted protein</fullName>
    </recommendedName>
</protein>
<dbReference type="PANTHER" id="PTHR12138:SF162">
    <property type="entry name" value="CHROMOSOME UNDETERMINED SCAFFOLD_275, WHOLE GENOME SHOTGUN SEQUENCE"/>
    <property type="match status" value="1"/>
</dbReference>
<reference evidence="2" key="2">
    <citation type="submission" date="2025-08" db="UniProtKB">
        <authorList>
            <consortium name="Ensembl"/>
        </authorList>
    </citation>
    <scope>IDENTIFICATION</scope>
</reference>
<dbReference type="PRINTS" id="PR02045">
    <property type="entry name" value="F138DOMAIN"/>
</dbReference>
<dbReference type="Ensembl" id="ENSCJAT00000118450.1">
    <property type="protein sequence ID" value="ENSCJAP00000092758.1"/>
    <property type="gene ID" value="ENSCJAG00000085988.1"/>
</dbReference>
<organism evidence="2 3">
    <name type="scientific">Callithrix jacchus</name>
    <name type="common">White-tufted-ear marmoset</name>
    <name type="synonym">Simia Jacchus</name>
    <dbReference type="NCBI Taxonomy" id="9483"/>
    <lineage>
        <taxon>Eukaryota</taxon>
        <taxon>Metazoa</taxon>
        <taxon>Chordata</taxon>
        <taxon>Craniata</taxon>
        <taxon>Vertebrata</taxon>
        <taxon>Euteleostomi</taxon>
        <taxon>Mammalia</taxon>
        <taxon>Eutheria</taxon>
        <taxon>Euarchontoglires</taxon>
        <taxon>Primates</taxon>
        <taxon>Haplorrhini</taxon>
        <taxon>Platyrrhini</taxon>
        <taxon>Cebidae</taxon>
        <taxon>Callitrichinae</taxon>
        <taxon>Callithrix</taxon>
        <taxon>Callithrix</taxon>
    </lineage>
</organism>
<accession>A0A8I3XC83</accession>
<keyword evidence="3" id="KW-1185">Reference proteome</keyword>
<keyword evidence="1" id="KW-0732">Signal</keyword>
<dbReference type="Proteomes" id="UP000008225">
    <property type="component" value="Chromosome 5"/>
</dbReference>
<evidence type="ECO:0000313" key="2">
    <source>
        <dbReference type="Ensembl" id="ENSCJAP00000092758.1"/>
    </source>
</evidence>
<feature type="signal peptide" evidence="1">
    <location>
        <begin position="1"/>
        <end position="17"/>
    </location>
</feature>
<reference evidence="2 3" key="1">
    <citation type="submission" date="2009-03" db="EMBL/GenBank/DDBJ databases">
        <authorList>
            <person name="Warren W."/>
            <person name="Ye L."/>
            <person name="Minx P."/>
            <person name="Worley K."/>
            <person name="Gibbs R."/>
            <person name="Wilson R.K."/>
        </authorList>
    </citation>
    <scope>NUCLEOTIDE SEQUENCE [LARGE SCALE GENOMIC DNA]</scope>
</reference>
<evidence type="ECO:0000313" key="3">
    <source>
        <dbReference type="Proteomes" id="UP000008225"/>
    </source>
</evidence>
<sequence>MIWEGFPLFFFLWQSLALSPRLNCSGAILAHCNVHHLGSGHSPASTARVAGITGMRHYAWLIFVFSVKMGFYHVGQASLKLLTS</sequence>
<dbReference type="GeneTree" id="ENSGT01120000271815"/>